<feature type="coiled-coil region" evidence="1">
    <location>
        <begin position="261"/>
        <end position="288"/>
    </location>
</feature>
<name>A0ABW7ZVY4_9ACTN</name>
<reference evidence="3 4" key="1">
    <citation type="submission" date="2024-10" db="EMBL/GenBank/DDBJ databases">
        <title>The Natural Products Discovery Center: Release of the First 8490 Sequenced Strains for Exploring Actinobacteria Biosynthetic Diversity.</title>
        <authorList>
            <person name="Kalkreuter E."/>
            <person name="Kautsar S.A."/>
            <person name="Yang D."/>
            <person name="Bader C.D."/>
            <person name="Teijaro C.N."/>
            <person name="Fluegel L."/>
            <person name="Davis C.M."/>
            <person name="Simpson J.R."/>
            <person name="Lauterbach L."/>
            <person name="Steele A.D."/>
            <person name="Gui C."/>
            <person name="Meng S."/>
            <person name="Li G."/>
            <person name="Viehrig K."/>
            <person name="Ye F."/>
            <person name="Su P."/>
            <person name="Kiefer A.F."/>
            <person name="Nichols A."/>
            <person name="Cepeda A.J."/>
            <person name="Yan W."/>
            <person name="Fan B."/>
            <person name="Jiang Y."/>
            <person name="Adhikari A."/>
            <person name="Zheng C.-J."/>
            <person name="Schuster L."/>
            <person name="Cowan T.M."/>
            <person name="Smanski M.J."/>
            <person name="Chevrette M.G."/>
            <person name="De Carvalho L.P.S."/>
            <person name="Shen B."/>
        </authorList>
    </citation>
    <scope>NUCLEOTIDE SEQUENCE [LARGE SCALE GENOMIC DNA]</scope>
    <source>
        <strain evidence="3 4">NPDC049503</strain>
    </source>
</reference>
<evidence type="ECO:0000313" key="3">
    <source>
        <dbReference type="EMBL" id="MFI7438705.1"/>
    </source>
</evidence>
<dbReference type="EMBL" id="JBITMB010000001">
    <property type="protein sequence ID" value="MFI7438705.1"/>
    <property type="molecule type" value="Genomic_DNA"/>
</dbReference>
<proteinExistence type="predicted"/>
<feature type="region of interest" description="Disordered" evidence="2">
    <location>
        <begin position="414"/>
        <end position="435"/>
    </location>
</feature>
<keyword evidence="1" id="KW-0175">Coiled coil</keyword>
<evidence type="ECO:0000256" key="2">
    <source>
        <dbReference type="SAM" id="MobiDB-lite"/>
    </source>
</evidence>
<feature type="region of interest" description="Disordered" evidence="2">
    <location>
        <begin position="22"/>
        <end position="45"/>
    </location>
</feature>
<evidence type="ECO:0000256" key="1">
    <source>
        <dbReference type="SAM" id="Coils"/>
    </source>
</evidence>
<dbReference type="RefSeq" id="WP_397018229.1">
    <property type="nucleotide sequence ID" value="NZ_JBITMB010000001.1"/>
</dbReference>
<keyword evidence="4" id="KW-1185">Reference proteome</keyword>
<accession>A0ABW7ZVY4</accession>
<evidence type="ECO:0000313" key="4">
    <source>
        <dbReference type="Proteomes" id="UP001612928"/>
    </source>
</evidence>
<comment type="caution">
    <text evidence="3">The sequence shown here is derived from an EMBL/GenBank/DDBJ whole genome shotgun (WGS) entry which is preliminary data.</text>
</comment>
<sequence>MTTIRREGAWQAKVTDAGRFYLEHGRHPDRPPPSSVAEASAKPDPGRDFAAELIAELRANDGTIRIDEPDDKTRADYRKAINAAKRRSLVPDGKQLLHTGRDIGPLIIKLADEGPEAATDWNRIRLRVRDEIAGEALFELLVREQPFLKVSEDIRGRAIALVRSLERKAERRGHTVATSRKSRQLYLRVREHSFSLKIVEEVDEVPRRLSADDPRVRRAYEWQRIKPPEYDSVPSRRLRLELSAGAPDARVWADQGRSKVEAKLVEVIDEAERQADQADEAARERRLQHERWLVAQEGLKLEREREEAATQAKWKSAMEAARGRAIEELRQKAFEDALIGWSIAGQIRDFCAALERSSAAAGMAGAATEWVEWALSRADQLDPTLRLRDFAAQFHPEPEADDLRPHLGEWSPFSARKEYRPPSKEPVNRQAASSYASGTPTWILARQGRFPWWRR</sequence>
<gene>
    <name evidence="3" type="ORF">ACIBP5_01920</name>
</gene>
<feature type="compositionally biased region" description="Basic and acidic residues" evidence="2">
    <location>
        <begin position="415"/>
        <end position="427"/>
    </location>
</feature>
<protein>
    <submittedName>
        <fullName evidence="3">Uncharacterized protein</fullName>
    </submittedName>
</protein>
<dbReference type="Proteomes" id="UP001612928">
    <property type="component" value="Unassembled WGS sequence"/>
</dbReference>
<organism evidence="3 4">
    <name type="scientific">Nonomuraea indica</name>
    <dbReference type="NCBI Taxonomy" id="1581193"/>
    <lineage>
        <taxon>Bacteria</taxon>
        <taxon>Bacillati</taxon>
        <taxon>Actinomycetota</taxon>
        <taxon>Actinomycetes</taxon>
        <taxon>Streptosporangiales</taxon>
        <taxon>Streptosporangiaceae</taxon>
        <taxon>Nonomuraea</taxon>
    </lineage>
</organism>